<evidence type="ECO:0000256" key="3">
    <source>
        <dbReference type="ARBA" id="ARBA00070704"/>
    </source>
</evidence>
<comment type="similarity">
    <text evidence="1">Belongs to the cyclin family. Cyclin Y subfamily.</text>
</comment>
<dbReference type="Proteomes" id="UP000233020">
    <property type="component" value="Unplaced"/>
</dbReference>
<organism evidence="4 5">
    <name type="scientific">Aotus nancymaae</name>
    <name type="common">Ma's night monkey</name>
    <dbReference type="NCBI Taxonomy" id="37293"/>
    <lineage>
        <taxon>Eukaryota</taxon>
        <taxon>Metazoa</taxon>
        <taxon>Chordata</taxon>
        <taxon>Craniata</taxon>
        <taxon>Vertebrata</taxon>
        <taxon>Euteleostomi</taxon>
        <taxon>Mammalia</taxon>
        <taxon>Eutheria</taxon>
        <taxon>Euarchontoglires</taxon>
        <taxon>Primates</taxon>
        <taxon>Haplorrhini</taxon>
        <taxon>Platyrrhini</taxon>
        <taxon>Aotidae</taxon>
        <taxon>Aotus</taxon>
    </lineage>
</organism>
<name>A0A2K5DGC4_AOTNA</name>
<dbReference type="PANTHER" id="PTHR14248">
    <property type="entry name" value="CYCLIN Y, ISOFORM A"/>
    <property type="match status" value="1"/>
</dbReference>
<dbReference type="Gene3D" id="1.10.472.10">
    <property type="entry name" value="Cyclin-like"/>
    <property type="match status" value="1"/>
</dbReference>
<dbReference type="Pfam" id="PF08613">
    <property type="entry name" value="Cyclin"/>
    <property type="match status" value="1"/>
</dbReference>
<reference evidence="4" key="2">
    <citation type="submission" date="2025-09" db="UniProtKB">
        <authorList>
            <consortium name="Ensembl"/>
        </authorList>
    </citation>
    <scope>IDENTIFICATION</scope>
</reference>
<dbReference type="FunFam" id="1.10.472.10:FF:000123">
    <property type="entry name" value="Cyclin-Y-like protein 2"/>
    <property type="match status" value="1"/>
</dbReference>
<evidence type="ECO:0000256" key="2">
    <source>
        <dbReference type="ARBA" id="ARBA00023127"/>
    </source>
</evidence>
<dbReference type="InterPro" id="IPR013922">
    <property type="entry name" value="Cyclin_PHO80-like"/>
</dbReference>
<accession>A0A2K5DGC4</accession>
<dbReference type="GO" id="GO:0019901">
    <property type="term" value="F:protein kinase binding"/>
    <property type="evidence" value="ECO:0007669"/>
    <property type="project" value="InterPro"/>
</dbReference>
<evidence type="ECO:0000313" key="5">
    <source>
        <dbReference type="Proteomes" id="UP000233020"/>
    </source>
</evidence>
<protein>
    <recommendedName>
        <fullName evidence="3">Cyclin-Y-like protein 2</fullName>
    </recommendedName>
</protein>
<reference evidence="4" key="1">
    <citation type="submission" date="2025-08" db="UniProtKB">
        <authorList>
            <consortium name="Ensembl"/>
        </authorList>
    </citation>
    <scope>IDENTIFICATION</scope>
</reference>
<keyword evidence="2" id="KW-0195">Cyclin</keyword>
<dbReference type="Ensembl" id="ENSANAT00000037862.1">
    <property type="protein sequence ID" value="ENSANAP00000019987.1"/>
    <property type="gene ID" value="ENSANAG00000027773.1"/>
</dbReference>
<evidence type="ECO:0000313" key="4">
    <source>
        <dbReference type="Ensembl" id="ENSANAP00000019987.1"/>
    </source>
</evidence>
<dbReference type="InterPro" id="IPR036915">
    <property type="entry name" value="Cyclin-like_sf"/>
</dbReference>
<evidence type="ECO:0000256" key="1">
    <source>
        <dbReference type="ARBA" id="ARBA00005463"/>
    </source>
</evidence>
<dbReference type="STRING" id="37293.ENSANAP00000019987"/>
<sequence>MGCILTCCVCPKVSPELEQHEGSGCPSQSEVCEASAEDTIAAAPMAAVEEPAELIVEADEGLHVNHIRDQEMPEDMDLESNPSDNPETSTIFLRKSRTDVEEIRKGNYTNHVSTGLYSSCSTVFLDHSTASQRHLKTTLKLVTLAIHYHIKRRDADRSLDIFDEALHPFTQEQLPEDYLKYDPEYKVIFRFVRPLFKALRLTAEFAIVSLIYIERLVSYVCIDICPTNWRRIVMGAVLIAAKAWNDAALWNEDFDSVAVEEMNELERQFLKLIDYNIQVPGSIYTKYYFDLHTLAHDHSLYLPVYLLDRERIWKLEVRL</sequence>
<dbReference type="SUPFAM" id="SSF47954">
    <property type="entry name" value="Cyclin-like"/>
    <property type="match status" value="1"/>
</dbReference>
<dbReference type="GeneTree" id="ENSGT00940000154453"/>
<dbReference type="AlphaFoldDB" id="A0A2K5DGC4"/>
<proteinExistence type="inferred from homology"/>
<keyword evidence="5" id="KW-1185">Reference proteome</keyword>
<dbReference type="OMA" id="CHCESEI"/>
<dbReference type="CDD" id="cd20540">
    <property type="entry name" value="CYCLIN_CCNY_like"/>
    <property type="match status" value="1"/>
</dbReference>